<keyword evidence="1" id="KW-0472">Membrane</keyword>
<dbReference type="Proteomes" id="UP000198302">
    <property type="component" value="Unassembled WGS sequence"/>
</dbReference>
<name>A0A0D0F5D4_9FLAO</name>
<dbReference type="Proteomes" id="UP000032061">
    <property type="component" value="Unassembled WGS sequence"/>
</dbReference>
<dbReference type="RefSeq" id="WP_041517162.1">
    <property type="nucleotide sequence ID" value="NZ_JPRK01000007.1"/>
</dbReference>
<dbReference type="Pfam" id="PF13239">
    <property type="entry name" value="2TM"/>
    <property type="match status" value="1"/>
</dbReference>
<evidence type="ECO:0000259" key="2">
    <source>
        <dbReference type="Pfam" id="PF13239"/>
    </source>
</evidence>
<organism evidence="3 5">
    <name type="scientific">Flavobacterium hibernum</name>
    <dbReference type="NCBI Taxonomy" id="37752"/>
    <lineage>
        <taxon>Bacteria</taxon>
        <taxon>Pseudomonadati</taxon>
        <taxon>Bacteroidota</taxon>
        <taxon>Flavobacteriia</taxon>
        <taxon>Flavobacteriales</taxon>
        <taxon>Flavobacteriaceae</taxon>
        <taxon>Flavobacterium</taxon>
    </lineage>
</organism>
<evidence type="ECO:0000313" key="4">
    <source>
        <dbReference type="EMBL" id="OXA87937.1"/>
    </source>
</evidence>
<sequence length="100" mass="12177">MEPNFTETERYYQAQKRVKEIRGFYEHLIVFILVTIILIVINLMTSPEYLWFLWCIMGWGVGVVFHGLKVFAISPFFNKEWEERKIKEFLEKDKNKPTWQ</sequence>
<feature type="domain" description="2TM" evidence="2">
    <location>
        <begin position="13"/>
        <end position="91"/>
    </location>
</feature>
<reference evidence="3 5" key="1">
    <citation type="submission" date="2015-01" db="EMBL/GenBank/DDBJ databases">
        <title>Genome of Flavobacterium hibernum DSM 12611.</title>
        <authorList>
            <person name="Stropko S.J."/>
            <person name="Pipes S.E."/>
            <person name="Newman J.D."/>
        </authorList>
    </citation>
    <scope>NUCLEOTIDE SEQUENCE [LARGE SCALE GENOMIC DNA]</scope>
    <source>
        <strain evidence="3 5">DSM 12611</strain>
    </source>
</reference>
<protein>
    <submittedName>
        <fullName evidence="3">Histidine kinase</fullName>
    </submittedName>
</protein>
<feature type="transmembrane region" description="Helical" evidence="1">
    <location>
        <begin position="24"/>
        <end position="45"/>
    </location>
</feature>
<feature type="transmembrane region" description="Helical" evidence="1">
    <location>
        <begin position="51"/>
        <end position="77"/>
    </location>
</feature>
<keyword evidence="6" id="KW-1185">Reference proteome</keyword>
<dbReference type="AlphaFoldDB" id="A0A0D0F5D4"/>
<keyword evidence="3" id="KW-0808">Transferase</keyword>
<keyword evidence="3" id="KW-0418">Kinase</keyword>
<dbReference type="EMBL" id="JPRK01000007">
    <property type="protein sequence ID" value="KIO53337.1"/>
    <property type="molecule type" value="Genomic_DNA"/>
</dbReference>
<evidence type="ECO:0000313" key="3">
    <source>
        <dbReference type="EMBL" id="KIO53337.1"/>
    </source>
</evidence>
<reference evidence="4 6" key="2">
    <citation type="submission" date="2016-11" db="EMBL/GenBank/DDBJ databases">
        <title>Whole genomes of Flavobacteriaceae.</title>
        <authorList>
            <person name="Stine C."/>
            <person name="Li C."/>
            <person name="Tadesse D."/>
        </authorList>
    </citation>
    <scope>NUCLEOTIDE SEQUENCE [LARGE SCALE GENOMIC DNA]</scope>
    <source>
        <strain evidence="4 6">ATCC 51468</strain>
    </source>
</reference>
<gene>
    <name evidence="4" type="ORF">B0A73_09100</name>
    <name evidence="3" type="ORF">IW18_08485</name>
</gene>
<evidence type="ECO:0000313" key="5">
    <source>
        <dbReference type="Proteomes" id="UP000032061"/>
    </source>
</evidence>
<evidence type="ECO:0000313" key="6">
    <source>
        <dbReference type="Proteomes" id="UP000198302"/>
    </source>
</evidence>
<comment type="caution">
    <text evidence="3">The sequence shown here is derived from an EMBL/GenBank/DDBJ whole genome shotgun (WGS) entry which is preliminary data.</text>
</comment>
<dbReference type="STRING" id="37752.IW18_08485"/>
<keyword evidence="1" id="KW-1133">Transmembrane helix</keyword>
<proteinExistence type="predicted"/>
<accession>A0A0D0F5D4</accession>
<dbReference type="InterPro" id="IPR025698">
    <property type="entry name" value="2TM_dom"/>
</dbReference>
<evidence type="ECO:0000256" key="1">
    <source>
        <dbReference type="SAM" id="Phobius"/>
    </source>
</evidence>
<dbReference type="GO" id="GO:0016301">
    <property type="term" value="F:kinase activity"/>
    <property type="evidence" value="ECO:0007669"/>
    <property type="project" value="UniProtKB-KW"/>
</dbReference>
<dbReference type="OrthoDB" id="8965954at2"/>
<keyword evidence="1" id="KW-0812">Transmembrane</keyword>
<dbReference type="EMBL" id="MUGX01000011">
    <property type="protein sequence ID" value="OXA87937.1"/>
    <property type="molecule type" value="Genomic_DNA"/>
</dbReference>